<name>A0A1H9F728_9ACTN</name>
<feature type="domain" description="4'-phosphopantetheinyl transferase" evidence="3">
    <location>
        <begin position="116"/>
        <end position="224"/>
    </location>
</feature>
<evidence type="ECO:0000259" key="3">
    <source>
        <dbReference type="Pfam" id="PF01648"/>
    </source>
</evidence>
<dbReference type="Gene3D" id="3.90.470.20">
    <property type="entry name" value="4'-phosphopantetheinyl transferase domain"/>
    <property type="match status" value="2"/>
</dbReference>
<dbReference type="RefSeq" id="WP_093659368.1">
    <property type="nucleotide sequence ID" value="NZ_FOET01000006.1"/>
</dbReference>
<dbReference type="InterPro" id="IPR050559">
    <property type="entry name" value="P-Pant_transferase_sf"/>
</dbReference>
<dbReference type="GO" id="GO:0008897">
    <property type="term" value="F:holo-[acyl-carrier-protein] synthase activity"/>
    <property type="evidence" value="ECO:0007669"/>
    <property type="project" value="InterPro"/>
</dbReference>
<dbReference type="GO" id="GO:0019878">
    <property type="term" value="P:lysine biosynthetic process via aminoadipic acid"/>
    <property type="evidence" value="ECO:0007669"/>
    <property type="project" value="TreeGrafter"/>
</dbReference>
<organism evidence="4 5">
    <name type="scientific">Streptomyces radiopugnans</name>
    <dbReference type="NCBI Taxonomy" id="403935"/>
    <lineage>
        <taxon>Bacteria</taxon>
        <taxon>Bacillati</taxon>
        <taxon>Actinomycetota</taxon>
        <taxon>Actinomycetes</taxon>
        <taxon>Kitasatosporales</taxon>
        <taxon>Streptomycetaceae</taxon>
        <taxon>Streptomyces</taxon>
    </lineage>
</organism>
<proteinExistence type="inferred from homology"/>
<comment type="similarity">
    <text evidence="1">Belongs to the P-Pant transferase superfamily. Gsp/Sfp/HetI/AcpT family.</text>
</comment>
<dbReference type="EMBL" id="FOET01000006">
    <property type="protein sequence ID" value="SEQ33243.1"/>
    <property type="molecule type" value="Genomic_DNA"/>
</dbReference>
<dbReference type="InterPro" id="IPR037143">
    <property type="entry name" value="4-PPantetheinyl_Trfase_dom_sf"/>
</dbReference>
<evidence type="ECO:0000256" key="1">
    <source>
        <dbReference type="ARBA" id="ARBA00010990"/>
    </source>
</evidence>
<gene>
    <name evidence="4" type="ORF">SAMN05216481_10678</name>
</gene>
<keyword evidence="2 4" id="KW-0808">Transferase</keyword>
<dbReference type="Pfam" id="PF01648">
    <property type="entry name" value="ACPS"/>
    <property type="match status" value="1"/>
</dbReference>
<accession>A0A1H9F728</accession>
<evidence type="ECO:0000313" key="4">
    <source>
        <dbReference type="EMBL" id="SEQ33243.1"/>
    </source>
</evidence>
<sequence length="254" mass="27730">MTAGRAGRAEHRAQLWLLAEESVDAEAARYAAALLGADERRRLERLRPPDGRRRFLGARLLCRTVLGELLGRPPAALRFVRGGLGRPELDPNPWGVRFSLSHTQGLIGCLVSGEGPCGLDVERAEAAGPAVRYGQRWLAPAERELLAGLDPVRRARAFTDLWVLKEAYTKALGLGFQHRFDGFRLGPDEHGRVVLEDPSVPPEAAARWRFALLSVPGGYRLAVAVRRDGAADGPWSAPRPRYLDPRTVVAGAGL</sequence>
<dbReference type="GO" id="GO:0000287">
    <property type="term" value="F:magnesium ion binding"/>
    <property type="evidence" value="ECO:0007669"/>
    <property type="project" value="InterPro"/>
</dbReference>
<dbReference type="GO" id="GO:0005829">
    <property type="term" value="C:cytosol"/>
    <property type="evidence" value="ECO:0007669"/>
    <property type="project" value="TreeGrafter"/>
</dbReference>
<protein>
    <submittedName>
        <fullName evidence="4">4'-phosphopantetheinyl transferase</fullName>
    </submittedName>
</protein>
<dbReference type="Proteomes" id="UP000199055">
    <property type="component" value="Unassembled WGS sequence"/>
</dbReference>
<dbReference type="STRING" id="403935.SAMN05216481_10678"/>
<dbReference type="InterPro" id="IPR008278">
    <property type="entry name" value="4-PPantetheinyl_Trfase_dom"/>
</dbReference>
<dbReference type="PANTHER" id="PTHR12215">
    <property type="entry name" value="PHOSPHOPANTETHEINE TRANSFERASE"/>
    <property type="match status" value="1"/>
</dbReference>
<reference evidence="5" key="1">
    <citation type="submission" date="2016-10" db="EMBL/GenBank/DDBJ databases">
        <authorList>
            <person name="Varghese N."/>
            <person name="Submissions S."/>
        </authorList>
    </citation>
    <scope>NUCLEOTIDE SEQUENCE [LARGE SCALE GENOMIC DNA]</scope>
    <source>
        <strain evidence="5">CGMCC 4.3519</strain>
    </source>
</reference>
<dbReference type="AlphaFoldDB" id="A0A1H9F728"/>
<evidence type="ECO:0000256" key="2">
    <source>
        <dbReference type="ARBA" id="ARBA00022679"/>
    </source>
</evidence>
<dbReference type="PANTHER" id="PTHR12215:SF10">
    <property type="entry name" value="L-AMINOADIPATE-SEMIALDEHYDE DEHYDROGENASE-PHOSPHOPANTETHEINYL TRANSFERASE"/>
    <property type="match status" value="1"/>
</dbReference>
<dbReference type="SUPFAM" id="SSF56214">
    <property type="entry name" value="4'-phosphopantetheinyl transferase"/>
    <property type="match status" value="2"/>
</dbReference>
<evidence type="ECO:0000313" key="5">
    <source>
        <dbReference type="Proteomes" id="UP000199055"/>
    </source>
</evidence>
<keyword evidence="5" id="KW-1185">Reference proteome</keyword>